<comment type="caution">
    <text evidence="2">The sequence shown here is derived from an EMBL/GenBank/DDBJ whole genome shotgun (WGS) entry which is preliminary data.</text>
</comment>
<evidence type="ECO:0000313" key="3">
    <source>
        <dbReference type="Proteomes" id="UP000824120"/>
    </source>
</evidence>
<feature type="region of interest" description="Disordered" evidence="1">
    <location>
        <begin position="15"/>
        <end position="94"/>
    </location>
</feature>
<reference evidence="2 3" key="1">
    <citation type="submission" date="2020-09" db="EMBL/GenBank/DDBJ databases">
        <title>De no assembly of potato wild relative species, Solanum commersonii.</title>
        <authorList>
            <person name="Cho K."/>
        </authorList>
    </citation>
    <scope>NUCLEOTIDE SEQUENCE [LARGE SCALE GENOMIC DNA]</scope>
    <source>
        <strain evidence="2">LZ3.2</strain>
        <tissue evidence="2">Leaf</tissue>
    </source>
</reference>
<dbReference type="PANTHER" id="PTHR48302">
    <property type="entry name" value="ULP1 PROTEASE FAMILY, C-TERMINAL CATALYTIC DOMAIN CONTAINING PROTEIN"/>
    <property type="match status" value="1"/>
</dbReference>
<accession>A0A9J5XW66</accession>
<evidence type="ECO:0000313" key="2">
    <source>
        <dbReference type="EMBL" id="KAG5591978.1"/>
    </source>
</evidence>
<gene>
    <name evidence="2" type="ORF">H5410_042492</name>
</gene>
<dbReference type="PANTHER" id="PTHR48302:SF2">
    <property type="entry name" value="DUF1985 DOMAIN-CONTAINING PROTEIN"/>
    <property type="match status" value="1"/>
</dbReference>
<organism evidence="2 3">
    <name type="scientific">Solanum commersonii</name>
    <name type="common">Commerson's wild potato</name>
    <name type="synonym">Commerson's nightshade</name>
    <dbReference type="NCBI Taxonomy" id="4109"/>
    <lineage>
        <taxon>Eukaryota</taxon>
        <taxon>Viridiplantae</taxon>
        <taxon>Streptophyta</taxon>
        <taxon>Embryophyta</taxon>
        <taxon>Tracheophyta</taxon>
        <taxon>Spermatophyta</taxon>
        <taxon>Magnoliopsida</taxon>
        <taxon>eudicotyledons</taxon>
        <taxon>Gunneridae</taxon>
        <taxon>Pentapetalae</taxon>
        <taxon>asterids</taxon>
        <taxon>lamiids</taxon>
        <taxon>Solanales</taxon>
        <taxon>Solanaceae</taxon>
        <taxon>Solanoideae</taxon>
        <taxon>Solaneae</taxon>
        <taxon>Solanum</taxon>
    </lineage>
</organism>
<feature type="compositionally biased region" description="Polar residues" evidence="1">
    <location>
        <begin position="61"/>
        <end position="78"/>
    </location>
</feature>
<sequence>MLMSSIFQEIVQPNGIADFDDFSTRPPEQLLRRSSRVSDTSSPPPPLKRKKKGDTPKTKVSEPSQPDQSNVSLNQPFSISDGPPRSTANVHDLQMLKKSTMLTRNLRKL</sequence>
<protein>
    <submittedName>
        <fullName evidence="2">Uncharacterized protein</fullName>
    </submittedName>
</protein>
<dbReference type="Proteomes" id="UP000824120">
    <property type="component" value="Chromosome 8"/>
</dbReference>
<dbReference type="EMBL" id="JACXVP010000008">
    <property type="protein sequence ID" value="KAG5591978.1"/>
    <property type="molecule type" value="Genomic_DNA"/>
</dbReference>
<proteinExistence type="predicted"/>
<evidence type="ECO:0000256" key="1">
    <source>
        <dbReference type="SAM" id="MobiDB-lite"/>
    </source>
</evidence>
<keyword evidence="3" id="KW-1185">Reference proteome</keyword>
<dbReference type="AlphaFoldDB" id="A0A9J5XW66"/>
<name>A0A9J5XW66_SOLCO</name>